<dbReference type="EMBL" id="CAJVCH010571374">
    <property type="protein sequence ID" value="CAG7837351.1"/>
    <property type="molecule type" value="Genomic_DNA"/>
</dbReference>
<comment type="caution">
    <text evidence="2">The sequence shown here is derived from an EMBL/GenBank/DDBJ whole genome shotgun (WGS) entry which is preliminary data.</text>
</comment>
<proteinExistence type="predicted"/>
<feature type="compositionally biased region" description="Polar residues" evidence="1">
    <location>
        <begin position="232"/>
        <end position="253"/>
    </location>
</feature>
<keyword evidence="3" id="KW-1185">Reference proteome</keyword>
<reference evidence="2" key="1">
    <citation type="submission" date="2021-06" db="EMBL/GenBank/DDBJ databases">
        <authorList>
            <person name="Hodson N. C."/>
            <person name="Mongue J. A."/>
            <person name="Jaron S. K."/>
        </authorList>
    </citation>
    <scope>NUCLEOTIDE SEQUENCE</scope>
</reference>
<organism evidence="2 3">
    <name type="scientific">Allacma fusca</name>
    <dbReference type="NCBI Taxonomy" id="39272"/>
    <lineage>
        <taxon>Eukaryota</taxon>
        <taxon>Metazoa</taxon>
        <taxon>Ecdysozoa</taxon>
        <taxon>Arthropoda</taxon>
        <taxon>Hexapoda</taxon>
        <taxon>Collembola</taxon>
        <taxon>Symphypleona</taxon>
        <taxon>Sminthuridae</taxon>
        <taxon>Allacma</taxon>
    </lineage>
</organism>
<dbReference type="Proteomes" id="UP000708208">
    <property type="component" value="Unassembled WGS sequence"/>
</dbReference>
<dbReference type="OrthoDB" id="5981545at2759"/>
<sequence length="407" mass="44996">MSVTTQQQCQSRQGTKVYVVDPEQLRQKVILKSFQVGKSSPQEVAKVSVVKELRRTFAERRPRKRRLKSEEADSCDDEDDVLYTKIETKEVTTRAGRVSKAKQPGVQPKVAKALEVGPKIKKREPANVFRCPKCRKVYIGYTKLKLHFRKFPDHCNYGDDISKDLNTKLRKLPESSTTETQTELIVENLVDAAVQTSAGEGSNHESVSASKPNQNFSFQLLLNGPHFVTPSSSNPTLPLCAQSSGTTTTLSRPSNSFSNFNSFKNSDLTSTLGGSTGTGNHSDCASDPVFDPLLPPSGVANHNGYAHQTSTKQTNTSVLLSPTIVKNINNHHSDHTHAQSVGLSLQKLLWDVVEEKMLQHGINQILADLSDVAEKLAKIARDKIIPIREEEEEQLRVNNTAPIVQVC</sequence>
<accession>A0A8J2MDB7</accession>
<protein>
    <submittedName>
        <fullName evidence="2">Uncharacterized protein</fullName>
    </submittedName>
</protein>
<feature type="region of interest" description="Disordered" evidence="1">
    <location>
        <begin position="232"/>
        <end position="254"/>
    </location>
</feature>
<gene>
    <name evidence="2" type="ORF">AFUS01_LOCUS46478</name>
</gene>
<evidence type="ECO:0000313" key="3">
    <source>
        <dbReference type="Proteomes" id="UP000708208"/>
    </source>
</evidence>
<evidence type="ECO:0000256" key="1">
    <source>
        <dbReference type="SAM" id="MobiDB-lite"/>
    </source>
</evidence>
<evidence type="ECO:0000313" key="2">
    <source>
        <dbReference type="EMBL" id="CAG7837351.1"/>
    </source>
</evidence>
<feature type="region of interest" description="Disordered" evidence="1">
    <location>
        <begin position="271"/>
        <end position="314"/>
    </location>
</feature>
<dbReference type="AlphaFoldDB" id="A0A8J2MDB7"/>
<name>A0A8J2MDB7_9HEXA</name>